<dbReference type="Proteomes" id="UP000244727">
    <property type="component" value="Chromosome"/>
</dbReference>
<name>A0A2R4X2H7_9EURY</name>
<protein>
    <submittedName>
        <fullName evidence="2">Uncharacterized protein</fullName>
    </submittedName>
</protein>
<dbReference type="EMBL" id="CP028858">
    <property type="protein sequence ID" value="AWB27991.1"/>
    <property type="molecule type" value="Genomic_DNA"/>
</dbReference>
<reference evidence="2 3" key="1">
    <citation type="submission" date="2018-04" db="EMBL/GenBank/DDBJ databases">
        <title>Halococcoides cellulosivorans gen. nov., sp. nov., an extremely halophilic cellulose-utilizing haloarchaeon from hypersaline lakes.</title>
        <authorList>
            <person name="Sorokin D.Y."/>
            <person name="Toshchakov S.V."/>
            <person name="Samarov N.I."/>
            <person name="Korzhenkov A."/>
            <person name="Kublanov I.V."/>
        </authorList>
    </citation>
    <scope>NUCLEOTIDE SEQUENCE [LARGE SCALE GENOMIC DNA]</scope>
    <source>
        <strain evidence="2 3">HArcel1</strain>
    </source>
</reference>
<feature type="compositionally biased region" description="Basic residues" evidence="1">
    <location>
        <begin position="47"/>
        <end position="63"/>
    </location>
</feature>
<keyword evidence="3" id="KW-1185">Reference proteome</keyword>
<accession>A0A2R4X2H7</accession>
<gene>
    <name evidence="2" type="ORF">HARCEL1_09860</name>
</gene>
<evidence type="ECO:0000256" key="1">
    <source>
        <dbReference type="SAM" id="MobiDB-lite"/>
    </source>
</evidence>
<proteinExistence type="predicted"/>
<feature type="region of interest" description="Disordered" evidence="1">
    <location>
        <begin position="24"/>
        <end position="120"/>
    </location>
</feature>
<evidence type="ECO:0000313" key="3">
    <source>
        <dbReference type="Proteomes" id="UP000244727"/>
    </source>
</evidence>
<dbReference type="AlphaFoldDB" id="A0A2R4X2H7"/>
<dbReference type="KEGG" id="harc:HARCEL1_09860"/>
<organism evidence="2 3">
    <name type="scientific">Halococcoides cellulosivorans</name>
    <dbReference type="NCBI Taxonomy" id="1679096"/>
    <lineage>
        <taxon>Archaea</taxon>
        <taxon>Methanobacteriati</taxon>
        <taxon>Methanobacteriota</taxon>
        <taxon>Stenosarchaea group</taxon>
        <taxon>Halobacteria</taxon>
        <taxon>Halobacteriales</taxon>
        <taxon>Haloarculaceae</taxon>
        <taxon>Halococcoides</taxon>
    </lineage>
</organism>
<feature type="compositionally biased region" description="Basic residues" evidence="1">
    <location>
        <begin position="75"/>
        <end position="97"/>
    </location>
</feature>
<evidence type="ECO:0000313" key="2">
    <source>
        <dbReference type="EMBL" id="AWB27991.1"/>
    </source>
</evidence>
<feature type="compositionally biased region" description="Basic and acidic residues" evidence="1">
    <location>
        <begin position="98"/>
        <end position="120"/>
    </location>
</feature>
<sequence length="120" mass="13931">MRPATRVRSSSNSRGSLSATFCVWQGGLFGPPDLRPGPPGETDPSRRRPSRLYAHRRDRRRRVPGAYPRRLDRRGPRRTRRRRGRGRPGGDRRRRRDPRRDPGGRDRADSTGDRRGRARL</sequence>